<protein>
    <submittedName>
        <fullName evidence="1">Condensin complex subunit 2</fullName>
    </submittedName>
</protein>
<comment type="caution">
    <text evidence="1">The sequence shown here is derived from an EMBL/GenBank/DDBJ whole genome shotgun (WGS) entry which is preliminary data.</text>
</comment>
<reference evidence="2" key="1">
    <citation type="journal article" date="2023" name="Hortic. Res.">
        <title>A chromosome-level phased genome enabling allele-level studies in sweet orange: a case study on citrus Huanglongbing tolerance.</title>
        <authorList>
            <person name="Wu B."/>
            <person name="Yu Q."/>
            <person name="Deng Z."/>
            <person name="Duan Y."/>
            <person name="Luo F."/>
            <person name="Gmitter F. Jr."/>
        </authorList>
    </citation>
    <scope>NUCLEOTIDE SEQUENCE [LARGE SCALE GENOMIC DNA]</scope>
    <source>
        <strain evidence="2">cv. Valencia</strain>
    </source>
</reference>
<organism evidence="1 2">
    <name type="scientific">Citrus sinensis</name>
    <name type="common">Sweet orange</name>
    <name type="synonym">Citrus aurantium var. sinensis</name>
    <dbReference type="NCBI Taxonomy" id="2711"/>
    <lineage>
        <taxon>Eukaryota</taxon>
        <taxon>Viridiplantae</taxon>
        <taxon>Streptophyta</taxon>
        <taxon>Embryophyta</taxon>
        <taxon>Tracheophyta</taxon>
        <taxon>Spermatophyta</taxon>
        <taxon>Magnoliopsida</taxon>
        <taxon>eudicotyledons</taxon>
        <taxon>Gunneridae</taxon>
        <taxon>Pentapetalae</taxon>
        <taxon>rosids</taxon>
        <taxon>malvids</taxon>
        <taxon>Sapindales</taxon>
        <taxon>Rutaceae</taxon>
        <taxon>Aurantioideae</taxon>
        <taxon>Citrus</taxon>
    </lineage>
</organism>
<proteinExistence type="predicted"/>
<evidence type="ECO:0000313" key="2">
    <source>
        <dbReference type="Proteomes" id="UP000829398"/>
    </source>
</evidence>
<gene>
    <name evidence="1" type="ORF">KPL71_001945</name>
</gene>
<sequence length="645" mass="72197">MSEALSPRQRGTMSNRLHSPTRQRQFFLGSNNDQLEREQARAARAAAIRRRKATSTSSSPLPEDPCLSEEQIVELLQNCIKLASENKINQNNTWELKLIDHLSEIIKVETVGDAETNFQKASCTLEAGVKIYSVRVDAVHAQAYKVLGGITRAGQEDDQETITAGENVDNRTDAIHPKRDFERKISPLSTLDSSFETFNVKKFDVAFAVDPLSHQTSAQFDEGGARGLLLNNLGVYGGCRVLFDSLEVPGRCESYSLQNNCSDMIDISFAKGMEIICQFDEDNQRSQIFSLGENIDLRLDGLGGCANACHTKEETFVGNEDGLDDSSFGNYKAWGYDQEGGTSVVNESSNELGINDRFEDVTMFLFQGLGFTSKRNAWAGPDHWKYQKSKENTSPSESGSAFNPKKQKKKFQAEVDIDFTKSLDEKMLDIFAPPRNPKSLLLPSNRPSCSNVLPEDCHYQPENLVKLFLLPNVLCMGKWRRKLSDNYAMQQNCDYAGTLPSWDNESVVNGQYDDGYDPNDLGDLDGLVSQPRQVEKIEVQYDKSSKQVNIHVLKETLWYHVQEITEVPGTVCKDKVSFRHVLATFPADCAAAVSKDISPHLCFICLLHLANEHGLMIRDCPSLDDLSIYLHSTQQNTDRQVQDPP</sequence>
<evidence type="ECO:0000313" key="1">
    <source>
        <dbReference type="EMBL" id="KAH9803903.1"/>
    </source>
</evidence>
<name>A0ACB8P1E1_CITSI</name>
<dbReference type="Proteomes" id="UP000829398">
    <property type="component" value="Chromosome 1"/>
</dbReference>
<keyword evidence="2" id="KW-1185">Reference proteome</keyword>
<dbReference type="EMBL" id="CM039170">
    <property type="protein sequence ID" value="KAH9803903.1"/>
    <property type="molecule type" value="Genomic_DNA"/>
</dbReference>
<accession>A0ACB8P1E1</accession>